<feature type="transmembrane region" description="Helical" evidence="1">
    <location>
        <begin position="132"/>
        <end position="149"/>
    </location>
</feature>
<evidence type="ECO:0000313" key="4">
    <source>
        <dbReference type="Proteomes" id="UP000198508"/>
    </source>
</evidence>
<keyword evidence="1" id="KW-0812">Transmembrane</keyword>
<dbReference type="Pfam" id="PF12773">
    <property type="entry name" value="DZR"/>
    <property type="match status" value="1"/>
</dbReference>
<feature type="domain" description="DZANK-type" evidence="2">
    <location>
        <begin position="3"/>
        <end position="46"/>
    </location>
</feature>
<name>A0A1I0K242_9FIRM</name>
<proteinExistence type="predicted"/>
<feature type="transmembrane region" description="Helical" evidence="1">
    <location>
        <begin position="101"/>
        <end position="120"/>
    </location>
</feature>
<evidence type="ECO:0000256" key="1">
    <source>
        <dbReference type="SAM" id="Phobius"/>
    </source>
</evidence>
<dbReference type="AlphaFoldDB" id="A0A1I0K242"/>
<keyword evidence="4" id="KW-1185">Reference proteome</keyword>
<dbReference type="EMBL" id="FOIM01000043">
    <property type="protein sequence ID" value="SEU17590.1"/>
    <property type="molecule type" value="Genomic_DNA"/>
</dbReference>
<protein>
    <submittedName>
        <fullName evidence="3">Double zinc ribbon</fullName>
    </submittedName>
</protein>
<sequence>MRCMKCGNIINDGVQFCPECGSKVERSCRSCGAVLSDNDKFCPSCGQKRSEQNQTTGDPYRADREEAPVSLTDRIINGVLSLQDTTGITDDTYRNELVKKVFVYNVAGITVTLSILYLSFRVYEESGLSEAVVAFFLIAMLVGAVDWLFKFGKCEENLKKYDTVLKEAGKQSAILVVENNSGGGRTGCLVTCMLILIVLVLMSFC</sequence>
<gene>
    <name evidence="3" type="ORF">SAMN05216313_1436</name>
</gene>
<evidence type="ECO:0000313" key="3">
    <source>
        <dbReference type="EMBL" id="SEU17590.1"/>
    </source>
</evidence>
<dbReference type="GeneID" id="93281197"/>
<evidence type="ECO:0000259" key="2">
    <source>
        <dbReference type="Pfam" id="PF12773"/>
    </source>
</evidence>
<organism evidence="3 4">
    <name type="scientific">Enterocloster lavalensis</name>
    <dbReference type="NCBI Taxonomy" id="460384"/>
    <lineage>
        <taxon>Bacteria</taxon>
        <taxon>Bacillati</taxon>
        <taxon>Bacillota</taxon>
        <taxon>Clostridia</taxon>
        <taxon>Lachnospirales</taxon>
        <taxon>Lachnospiraceae</taxon>
        <taxon>Enterocloster</taxon>
    </lineage>
</organism>
<feature type="transmembrane region" description="Helical" evidence="1">
    <location>
        <begin position="186"/>
        <end position="204"/>
    </location>
</feature>
<dbReference type="Proteomes" id="UP000198508">
    <property type="component" value="Unassembled WGS sequence"/>
</dbReference>
<dbReference type="STRING" id="460384.SAMN05216313_1436"/>
<dbReference type="InterPro" id="IPR025874">
    <property type="entry name" value="DZR"/>
</dbReference>
<reference evidence="4" key="1">
    <citation type="submission" date="2016-10" db="EMBL/GenBank/DDBJ databases">
        <authorList>
            <person name="Varghese N."/>
            <person name="Submissions S."/>
        </authorList>
    </citation>
    <scope>NUCLEOTIDE SEQUENCE [LARGE SCALE GENOMIC DNA]</scope>
    <source>
        <strain evidence="4">NLAE-zl-G277</strain>
    </source>
</reference>
<dbReference type="RefSeq" id="WP_166434659.1">
    <property type="nucleotide sequence ID" value="NZ_FOIM01000043.1"/>
</dbReference>
<keyword evidence="1" id="KW-1133">Transmembrane helix</keyword>
<keyword evidence="1" id="KW-0472">Membrane</keyword>
<accession>A0A1I0K242</accession>